<dbReference type="EMBL" id="JAMQGO010000001">
    <property type="protein sequence ID" value="MCM2560553.1"/>
    <property type="molecule type" value="Genomic_DNA"/>
</dbReference>
<name>A0ACC5ZRF3_9RHOB</name>
<reference evidence="1" key="1">
    <citation type="submission" date="2022-06" db="EMBL/GenBank/DDBJ databases">
        <title>Lutimaribacter sp. EGI FJ00013, a novel bacterium isolated from a salt lake sediment enrichment.</title>
        <authorList>
            <person name="Gao L."/>
            <person name="Fang B.-Z."/>
            <person name="Li W.-J."/>
        </authorList>
    </citation>
    <scope>NUCLEOTIDE SEQUENCE</scope>
    <source>
        <strain evidence="1">EGI FJ00013</strain>
    </source>
</reference>
<proteinExistence type="predicted"/>
<gene>
    <name evidence="1" type="ORF">M8744_00200</name>
</gene>
<evidence type="ECO:0000313" key="2">
    <source>
        <dbReference type="Proteomes" id="UP001203036"/>
    </source>
</evidence>
<accession>A0ACC5ZRF3</accession>
<evidence type="ECO:0000313" key="1">
    <source>
        <dbReference type="EMBL" id="MCM2560553.1"/>
    </source>
</evidence>
<sequence length="89" mass="9520">MTFKTILAASALAMAAGMPASAMDAKIYPYHSKENYCPSGLQPVVLGGVVSCGQPNQSISYAEMKQHTVSRRGHGRLVCPDGEKGCYRQ</sequence>
<comment type="caution">
    <text evidence="1">The sequence shown here is derived from an EMBL/GenBank/DDBJ whole genome shotgun (WGS) entry which is preliminary data.</text>
</comment>
<organism evidence="1 2">
    <name type="scientific">Lutimaribacter degradans</name>
    <dbReference type="NCBI Taxonomy" id="2945989"/>
    <lineage>
        <taxon>Bacteria</taxon>
        <taxon>Pseudomonadati</taxon>
        <taxon>Pseudomonadota</taxon>
        <taxon>Alphaproteobacteria</taxon>
        <taxon>Rhodobacterales</taxon>
        <taxon>Roseobacteraceae</taxon>
        <taxon>Lutimaribacter</taxon>
    </lineage>
</organism>
<keyword evidence="2" id="KW-1185">Reference proteome</keyword>
<protein>
    <submittedName>
        <fullName evidence="1">Uncharacterized protein</fullName>
    </submittedName>
</protein>
<dbReference type="Proteomes" id="UP001203036">
    <property type="component" value="Unassembled WGS sequence"/>
</dbReference>